<dbReference type="PANTHER" id="PTHR38248">
    <property type="entry name" value="FUNK1 6"/>
    <property type="match status" value="1"/>
</dbReference>
<dbReference type="EMBL" id="JABBWE010000033">
    <property type="protein sequence ID" value="KAG1792928.1"/>
    <property type="molecule type" value="Genomic_DNA"/>
</dbReference>
<dbReference type="AlphaFoldDB" id="A0A9P7AQB1"/>
<dbReference type="Proteomes" id="UP000719766">
    <property type="component" value="Unassembled WGS sequence"/>
</dbReference>
<organism evidence="3 4">
    <name type="scientific">Suillus plorans</name>
    <dbReference type="NCBI Taxonomy" id="116603"/>
    <lineage>
        <taxon>Eukaryota</taxon>
        <taxon>Fungi</taxon>
        <taxon>Dikarya</taxon>
        <taxon>Basidiomycota</taxon>
        <taxon>Agaricomycotina</taxon>
        <taxon>Agaricomycetes</taxon>
        <taxon>Agaricomycetidae</taxon>
        <taxon>Boletales</taxon>
        <taxon>Suillineae</taxon>
        <taxon>Suillaceae</taxon>
        <taxon>Suillus</taxon>
    </lineage>
</organism>
<feature type="compositionally biased region" description="Polar residues" evidence="1">
    <location>
        <begin position="135"/>
        <end position="144"/>
    </location>
</feature>
<dbReference type="PANTHER" id="PTHR38248:SF2">
    <property type="entry name" value="FUNK1 11"/>
    <property type="match status" value="1"/>
</dbReference>
<feature type="region of interest" description="Disordered" evidence="1">
    <location>
        <begin position="124"/>
        <end position="193"/>
    </location>
</feature>
<dbReference type="RefSeq" id="XP_041159465.1">
    <property type="nucleotide sequence ID" value="XM_041306714.1"/>
</dbReference>
<feature type="compositionally biased region" description="Low complexity" evidence="1">
    <location>
        <begin position="183"/>
        <end position="193"/>
    </location>
</feature>
<gene>
    <name evidence="3" type="ORF">HD556DRAFT_1444007</name>
</gene>
<evidence type="ECO:0000259" key="2">
    <source>
        <dbReference type="Pfam" id="PF17667"/>
    </source>
</evidence>
<accession>A0A9P7AQB1</accession>
<sequence length="662" mass="73850">MSDEPNSGWAGIKVVAEVTKSKYRPGKCAAKSRDTKAYIILKDQPWRRFALMLSLCNHYRELRIHVYDHSGSAVSPPFHIDQQKDKFLQILSSIVFGNDECIGFDTTMNIRQLKLPVLSHRSRPPRRLRALTKRVITQGTSGTLAKSGDAASGEESGESDEASSRESGYKSASSYKPSPPQTSGGDSPSSIFSSLELDERPDIRTGPPALPSELPPSAISTPLVPFIAQTSVPPNSSPIGKIQVNDNWYDILEVIFSSHGLVGHGTICYLARKDDQEYIIKDHWVLGNADDEDTLNEVIMLKKMQGVRGVPELVEFSKVKLSTGEVDNTKIYHYRELPSLVNTWHTHSRLIMKPQGRPLHKFRTKLEFIRAIRDIIARSDLPVQQEAHARGILHRDCSLNNAIIEDADDDSLGMLIDWEFAVLVTPENNYAIGGTGTVPFMSWRLLQQLKNIIVPSTARKGVSSSSPLAIGSVKQDYSDDLESLFYVFSWVCIGYSGPLGMERHLNASKAWLPHAWSNRSIAGCFDTKVSFYTTDDGKAAITMQFNDYFKDLIPLALEWMDLLRLNFPVQVGSVNSQALHRPIEFDALLKILDKHIAGLKGAPELSPEQLLRKRLTDKNVKDVHALGTIIEKMSHQIPVKKRGLNDGWTVESVKRSKLSNSE</sequence>
<protein>
    <recommendedName>
        <fullName evidence="2">Fungal-type protein kinase domain-containing protein</fullName>
    </recommendedName>
</protein>
<feature type="domain" description="Fungal-type protein kinase" evidence="2">
    <location>
        <begin position="244"/>
        <end position="492"/>
    </location>
</feature>
<name>A0A9P7AQB1_9AGAM</name>
<dbReference type="InterPro" id="IPR040976">
    <property type="entry name" value="Pkinase_fungal"/>
</dbReference>
<dbReference type="Pfam" id="PF17667">
    <property type="entry name" value="Pkinase_fungal"/>
    <property type="match status" value="2"/>
</dbReference>
<dbReference type="OrthoDB" id="2680237at2759"/>
<evidence type="ECO:0000256" key="1">
    <source>
        <dbReference type="SAM" id="MobiDB-lite"/>
    </source>
</evidence>
<feature type="domain" description="Fungal-type protein kinase" evidence="2">
    <location>
        <begin position="6"/>
        <end position="109"/>
    </location>
</feature>
<reference evidence="3" key="1">
    <citation type="journal article" date="2020" name="New Phytol.">
        <title>Comparative genomics reveals dynamic genome evolution in host specialist ectomycorrhizal fungi.</title>
        <authorList>
            <person name="Lofgren L.A."/>
            <person name="Nguyen N.H."/>
            <person name="Vilgalys R."/>
            <person name="Ruytinx J."/>
            <person name="Liao H.L."/>
            <person name="Branco S."/>
            <person name="Kuo A."/>
            <person name="LaButti K."/>
            <person name="Lipzen A."/>
            <person name="Andreopoulos W."/>
            <person name="Pangilinan J."/>
            <person name="Riley R."/>
            <person name="Hundley H."/>
            <person name="Na H."/>
            <person name="Barry K."/>
            <person name="Grigoriev I.V."/>
            <person name="Stajich J.E."/>
            <person name="Kennedy P.G."/>
        </authorList>
    </citation>
    <scope>NUCLEOTIDE SEQUENCE</scope>
    <source>
        <strain evidence="3">S12</strain>
    </source>
</reference>
<evidence type="ECO:0000313" key="3">
    <source>
        <dbReference type="EMBL" id="KAG1792928.1"/>
    </source>
</evidence>
<dbReference type="Gene3D" id="1.10.510.10">
    <property type="entry name" value="Transferase(Phosphotransferase) domain 1"/>
    <property type="match status" value="1"/>
</dbReference>
<evidence type="ECO:0000313" key="4">
    <source>
        <dbReference type="Proteomes" id="UP000719766"/>
    </source>
</evidence>
<comment type="caution">
    <text evidence="3">The sequence shown here is derived from an EMBL/GenBank/DDBJ whole genome shotgun (WGS) entry which is preliminary data.</text>
</comment>
<dbReference type="GeneID" id="64600478"/>
<proteinExistence type="predicted"/>
<keyword evidence="4" id="KW-1185">Reference proteome</keyword>
<dbReference type="SUPFAM" id="SSF56112">
    <property type="entry name" value="Protein kinase-like (PK-like)"/>
    <property type="match status" value="1"/>
</dbReference>
<dbReference type="InterPro" id="IPR011009">
    <property type="entry name" value="Kinase-like_dom_sf"/>
</dbReference>